<proteinExistence type="predicted"/>
<dbReference type="EMBL" id="HBUF01658865">
    <property type="protein sequence ID" value="CAG6788257.1"/>
    <property type="molecule type" value="Transcribed_RNA"/>
</dbReference>
<dbReference type="AlphaFoldDB" id="A0A8D9BT85"/>
<accession>A0A8D9BT85</accession>
<evidence type="ECO:0000313" key="1">
    <source>
        <dbReference type="EMBL" id="CAG6788257.1"/>
    </source>
</evidence>
<reference evidence="1" key="1">
    <citation type="submission" date="2021-05" db="EMBL/GenBank/DDBJ databases">
        <authorList>
            <person name="Alioto T."/>
            <person name="Alioto T."/>
            <person name="Gomez Garrido J."/>
        </authorList>
    </citation>
    <scope>NUCLEOTIDE SEQUENCE</scope>
</reference>
<protein>
    <submittedName>
        <fullName evidence="1">Uncharacterized protein</fullName>
    </submittedName>
</protein>
<sequence length="104" mass="12186">MSFVFWRMSKIQNPSRIQIHQIIFRGLLTTGNFEKRSGKCPRYKDESNELAHLHPGNFTSFTFEIQTFKSFACCSSLRIFFTSSKNLPFHIQFEQGEMFHKNAG</sequence>
<organism evidence="1">
    <name type="scientific">Cacopsylla melanoneura</name>
    <dbReference type="NCBI Taxonomy" id="428564"/>
    <lineage>
        <taxon>Eukaryota</taxon>
        <taxon>Metazoa</taxon>
        <taxon>Ecdysozoa</taxon>
        <taxon>Arthropoda</taxon>
        <taxon>Hexapoda</taxon>
        <taxon>Insecta</taxon>
        <taxon>Pterygota</taxon>
        <taxon>Neoptera</taxon>
        <taxon>Paraneoptera</taxon>
        <taxon>Hemiptera</taxon>
        <taxon>Sternorrhyncha</taxon>
        <taxon>Psylloidea</taxon>
        <taxon>Psyllidae</taxon>
        <taxon>Psyllinae</taxon>
        <taxon>Cacopsylla</taxon>
    </lineage>
</organism>
<name>A0A8D9BT85_9HEMI</name>